<gene>
    <name evidence="3" type="ORF">PA905_35330</name>
</gene>
<keyword evidence="1" id="KW-0472">Membrane</keyword>
<dbReference type="Proteomes" id="UP000299794">
    <property type="component" value="Unassembled WGS sequence"/>
</dbReference>
<keyword evidence="1" id="KW-0812">Transmembrane</keyword>
<dbReference type="AlphaFoldDB" id="A0A4P5ZIR0"/>
<reference evidence="4" key="1">
    <citation type="submission" date="2019-02" db="EMBL/GenBank/DDBJ databases">
        <title>Draft genome sequence of Planktothrix agardhii NIES-905.</title>
        <authorList>
            <person name="Yamaguchi H."/>
            <person name="Suzuki S."/>
            <person name="Kawachi M."/>
        </authorList>
    </citation>
    <scope>NUCLEOTIDE SEQUENCE [LARGE SCALE GENOMIC DNA]</scope>
    <source>
        <strain evidence="4">CCAP 1459/11A</strain>
    </source>
</reference>
<accession>A0A4P5ZIR0</accession>
<feature type="transmembrane region" description="Helical" evidence="1">
    <location>
        <begin position="23"/>
        <end position="42"/>
    </location>
</feature>
<proteinExistence type="predicted"/>
<feature type="transmembrane region" description="Helical" evidence="1">
    <location>
        <begin position="48"/>
        <end position="70"/>
    </location>
</feature>
<dbReference type="PANTHER" id="PTHR34351">
    <property type="entry name" value="SLR1927 PROTEIN-RELATED"/>
    <property type="match status" value="1"/>
</dbReference>
<feature type="domain" description="DUF58" evidence="2">
    <location>
        <begin position="254"/>
        <end position="356"/>
    </location>
</feature>
<name>A0A4P5ZIR0_PLAAG</name>
<comment type="caution">
    <text evidence="3">The sequence shown here is derived from an EMBL/GenBank/DDBJ whole genome shotgun (WGS) entry which is preliminary data.</text>
</comment>
<evidence type="ECO:0000313" key="4">
    <source>
        <dbReference type="Proteomes" id="UP000299794"/>
    </source>
</evidence>
<protein>
    <recommendedName>
        <fullName evidence="2">DUF58 domain-containing protein</fullName>
    </recommendedName>
</protein>
<evidence type="ECO:0000313" key="3">
    <source>
        <dbReference type="EMBL" id="GDZ95293.1"/>
    </source>
</evidence>
<dbReference type="Pfam" id="PF01882">
    <property type="entry name" value="DUF58"/>
    <property type="match status" value="1"/>
</dbReference>
<dbReference type="InterPro" id="IPR002881">
    <property type="entry name" value="DUF58"/>
</dbReference>
<organism evidence="3 4">
    <name type="scientific">Planktothrix agardhii CCAP 1459/11A</name>
    <dbReference type="NCBI Taxonomy" id="282420"/>
    <lineage>
        <taxon>Bacteria</taxon>
        <taxon>Bacillati</taxon>
        <taxon>Cyanobacteriota</taxon>
        <taxon>Cyanophyceae</taxon>
        <taxon>Oscillatoriophycideae</taxon>
        <taxon>Oscillatoriales</taxon>
        <taxon>Microcoleaceae</taxon>
        <taxon>Planktothrix</taxon>
    </lineage>
</organism>
<dbReference type="PANTHER" id="PTHR34351:SF1">
    <property type="entry name" value="SLR1927 PROTEIN"/>
    <property type="match status" value="1"/>
</dbReference>
<sequence>MKRLFYRLFYFSYAVKQSRRKRFTTRGLIVLSGVVVTAFLGLDTNQSLTYQIFTFLVSLLVVSRISGLWFRFRFNATRTLPRFATVGVPFKSRIIIHNNTNKTQIGLQIIENFADPRPTLQEFIETPEPGEKQRNSIDKILGYYRWLWLINQKQYALAKPQDLPPLLPRRSTEIEINIIPSRRGVLQFNSLTVSCCDPLGLIYARKTIFLPQSLLILPPFYQVPPIKLPGSKQYQSGGVSLASSVGDSEEFRALRDYRPGDSLRKIHWKSWAKLGKPIVKEEQDEFFVRHALILDTFHPLKYSECLEEAIAIAASVAYEIQTQESLLDLMFVGHEAYCFTFGRGLSHTDKMLEILASVVCCQDKTFDSIIPIIMDRVSLLSGCICIFIDWDEHRKTLINHLNSMGIHTLVLVVTDDQNSKKQLDLESLNNNFTTFYPLHLGKIQEELMKP</sequence>
<keyword evidence="1" id="KW-1133">Transmembrane helix</keyword>
<dbReference type="EMBL" id="BJCD01000055">
    <property type="protein sequence ID" value="GDZ95293.1"/>
    <property type="molecule type" value="Genomic_DNA"/>
</dbReference>
<evidence type="ECO:0000259" key="2">
    <source>
        <dbReference type="Pfam" id="PF01882"/>
    </source>
</evidence>
<dbReference type="RefSeq" id="WP_026797150.1">
    <property type="nucleotide sequence ID" value="NZ_BJCD01000055.1"/>
</dbReference>
<evidence type="ECO:0000256" key="1">
    <source>
        <dbReference type="SAM" id="Phobius"/>
    </source>
</evidence>